<comment type="cofactor">
    <cofactor evidence="1 10">
        <name>heme</name>
        <dbReference type="ChEBI" id="CHEBI:30413"/>
    </cofactor>
</comment>
<keyword evidence="9" id="KW-0472">Membrane</keyword>
<protein>
    <submittedName>
        <fullName evidence="12">Cytochrome P450</fullName>
    </submittedName>
</protein>
<dbReference type="PRINTS" id="PR00385">
    <property type="entry name" value="P450"/>
</dbReference>
<keyword evidence="5 10" id="KW-0479">Metal-binding</keyword>
<reference evidence="12" key="1">
    <citation type="journal article" date="2017" name="Sci. Rep.">
        <title>Elucidation of terpenoid metabolism in Scoparia dulcis by RNA-seq analysis.</title>
        <authorList>
            <person name="Yamamura Y."/>
            <person name="Kurosaki F."/>
            <person name="Lee J.B."/>
        </authorList>
    </citation>
    <scope>NUCLEOTIDE SEQUENCE</scope>
    <source>
        <tissue evidence="12">Mixture of leaf and root</tissue>
    </source>
</reference>
<dbReference type="AlphaFoldDB" id="A0A1W7HBW4"/>
<evidence type="ECO:0000256" key="9">
    <source>
        <dbReference type="ARBA" id="ARBA00023136"/>
    </source>
</evidence>
<dbReference type="SUPFAM" id="SSF48264">
    <property type="entry name" value="Cytochrome P450"/>
    <property type="match status" value="1"/>
</dbReference>
<evidence type="ECO:0000256" key="2">
    <source>
        <dbReference type="ARBA" id="ARBA00004167"/>
    </source>
</evidence>
<dbReference type="InterPro" id="IPR002401">
    <property type="entry name" value="Cyt_P450_E_grp-I"/>
</dbReference>
<dbReference type="GO" id="GO:0020037">
    <property type="term" value="F:heme binding"/>
    <property type="evidence" value="ECO:0007669"/>
    <property type="project" value="InterPro"/>
</dbReference>
<evidence type="ECO:0000256" key="11">
    <source>
        <dbReference type="RuleBase" id="RU000461"/>
    </source>
</evidence>
<keyword evidence="4" id="KW-0812">Transmembrane</keyword>
<dbReference type="PROSITE" id="PS00086">
    <property type="entry name" value="CYTOCHROME_P450"/>
    <property type="match status" value="1"/>
</dbReference>
<dbReference type="GO" id="GO:0005506">
    <property type="term" value="F:iron ion binding"/>
    <property type="evidence" value="ECO:0007669"/>
    <property type="project" value="InterPro"/>
</dbReference>
<keyword evidence="8 10" id="KW-0408">Iron</keyword>
<dbReference type="Gene3D" id="1.10.630.10">
    <property type="entry name" value="Cytochrome P450"/>
    <property type="match status" value="1"/>
</dbReference>
<evidence type="ECO:0000256" key="8">
    <source>
        <dbReference type="ARBA" id="ARBA00023004"/>
    </source>
</evidence>
<dbReference type="GO" id="GO:0016712">
    <property type="term" value="F:oxidoreductase activity, acting on paired donors, with incorporation or reduction of molecular oxygen, reduced flavin or flavoprotein as one donor, and incorporation of one atom of oxygen"/>
    <property type="evidence" value="ECO:0007669"/>
    <property type="project" value="UniProtKB-ARBA"/>
</dbReference>
<proteinExistence type="evidence at transcript level"/>
<evidence type="ECO:0000256" key="4">
    <source>
        <dbReference type="ARBA" id="ARBA00022692"/>
    </source>
</evidence>
<accession>A0A1W7HBW4</accession>
<dbReference type="Pfam" id="PF00067">
    <property type="entry name" value="p450"/>
    <property type="match status" value="1"/>
</dbReference>
<name>A0A1W7HBW4_SCODU</name>
<evidence type="ECO:0000256" key="3">
    <source>
        <dbReference type="ARBA" id="ARBA00010617"/>
    </source>
</evidence>
<dbReference type="GO" id="GO:0016125">
    <property type="term" value="P:sterol metabolic process"/>
    <property type="evidence" value="ECO:0007669"/>
    <property type="project" value="TreeGrafter"/>
</dbReference>
<dbReference type="EMBL" id="FX983117">
    <property type="protein sequence ID" value="BAX34742.1"/>
    <property type="molecule type" value="mRNA"/>
</dbReference>
<evidence type="ECO:0000256" key="5">
    <source>
        <dbReference type="ARBA" id="ARBA00022723"/>
    </source>
</evidence>
<keyword evidence="11" id="KW-0503">Monooxygenase</keyword>
<dbReference type="InterPro" id="IPR017972">
    <property type="entry name" value="Cyt_P450_CS"/>
</dbReference>
<keyword evidence="7 11" id="KW-0560">Oxidoreductase</keyword>
<keyword evidence="10 11" id="KW-0349">Heme</keyword>
<dbReference type="FunFam" id="1.10.630.10:FF:000022">
    <property type="entry name" value="Taxadiene 5-alpha hydroxylase"/>
    <property type="match status" value="1"/>
</dbReference>
<sequence>MILIFILIVVAITLFLVLLKHEIGKPASSVRSLNLPPGSYGWPVLGETMEFLRAGVDGAPEKFIKERIEKYESPQVFKTMLLGEPMAVLCGPTGNKFLFSNENKLVTVWWPDSVRKLLGPCIATSGGDEGRQMRRMMSYFVSPDAFTKLYIKTMDLVSQQHIKTHWQDKTEVKVFPTIKLYTFELACRLFMSLEDPEQISKLATLFNIFLKGLISVPVNFPGTRFYKAKKATSAIKKLLQEIVRQRRADLEKKVAIPTQDLLSHLLVSPDENGKFMSESVIVNNILMLLFAGHDTSSVAITMLMKNLAQLPDIYEKVLAEQNEIASLKEDGEYLQWEDIQKMRYSWNVVCETTRLSPPVIGAFREALEDINYAGYDIPKGWKLYWSASLTHIDSSSFPESTKFEPSRFEGSGPMPYTYVPFGGGPRMCLGKEFARLEIVIFLHNIIRRFRWKMQIPGEKISYDPMPTPVAGLPISLHPHTN</sequence>
<comment type="similarity">
    <text evidence="3 11">Belongs to the cytochrome P450 family.</text>
</comment>
<dbReference type="PANTHER" id="PTHR24286">
    <property type="entry name" value="CYTOCHROME P450 26"/>
    <property type="match status" value="1"/>
</dbReference>
<evidence type="ECO:0000256" key="7">
    <source>
        <dbReference type="ARBA" id="ARBA00023002"/>
    </source>
</evidence>
<comment type="subcellular location">
    <subcellularLocation>
        <location evidence="2">Membrane</location>
        <topology evidence="2">Single-pass membrane protein</topology>
    </subcellularLocation>
</comment>
<dbReference type="CDD" id="cd11043">
    <property type="entry name" value="CYP90-like"/>
    <property type="match status" value="1"/>
</dbReference>
<organism evidence="12">
    <name type="scientific">Scoparia dulcis</name>
    <name type="common">Sweet broom</name>
    <name type="synonym">Capraria dulcis</name>
    <dbReference type="NCBI Taxonomy" id="107240"/>
    <lineage>
        <taxon>Eukaryota</taxon>
        <taxon>Viridiplantae</taxon>
        <taxon>Streptophyta</taxon>
        <taxon>Embryophyta</taxon>
        <taxon>Tracheophyta</taxon>
        <taxon>Spermatophyta</taxon>
        <taxon>Magnoliopsida</taxon>
        <taxon>eudicotyledons</taxon>
        <taxon>Gunneridae</taxon>
        <taxon>Pentapetalae</taxon>
        <taxon>asterids</taxon>
        <taxon>lamiids</taxon>
        <taxon>Lamiales</taxon>
        <taxon>Plantaginaceae</taxon>
        <taxon>Gratioleae</taxon>
        <taxon>Scoparia</taxon>
    </lineage>
</organism>
<dbReference type="PRINTS" id="PR00463">
    <property type="entry name" value="EP450I"/>
</dbReference>
<dbReference type="InterPro" id="IPR001128">
    <property type="entry name" value="Cyt_P450"/>
</dbReference>
<evidence type="ECO:0000313" key="12">
    <source>
        <dbReference type="EMBL" id="BAX34742.1"/>
    </source>
</evidence>
<keyword evidence="6" id="KW-1133">Transmembrane helix</keyword>
<feature type="binding site" description="axial binding residue" evidence="10">
    <location>
        <position position="428"/>
    </location>
    <ligand>
        <name>heme</name>
        <dbReference type="ChEBI" id="CHEBI:30413"/>
    </ligand>
    <ligandPart>
        <name>Fe</name>
        <dbReference type="ChEBI" id="CHEBI:18248"/>
    </ligandPart>
</feature>
<evidence type="ECO:0000256" key="6">
    <source>
        <dbReference type="ARBA" id="ARBA00022989"/>
    </source>
</evidence>
<dbReference type="PANTHER" id="PTHR24286:SF209">
    <property type="entry name" value="BETA-AMYRIN 28-OXIDASE-LIKE"/>
    <property type="match status" value="1"/>
</dbReference>
<evidence type="ECO:0000256" key="1">
    <source>
        <dbReference type="ARBA" id="ARBA00001971"/>
    </source>
</evidence>
<evidence type="ECO:0000256" key="10">
    <source>
        <dbReference type="PIRSR" id="PIRSR602401-1"/>
    </source>
</evidence>
<dbReference type="GO" id="GO:0016020">
    <property type="term" value="C:membrane"/>
    <property type="evidence" value="ECO:0007669"/>
    <property type="project" value="UniProtKB-SubCell"/>
</dbReference>
<dbReference type="InterPro" id="IPR036396">
    <property type="entry name" value="Cyt_P450_sf"/>
</dbReference>